<sequence>MSTRTMPVVIVPATDAAAAALADWLIRDVLPAALDGGVANHAGARLRALPPVSRRHIRHPRKLRVHTRRVSEAIAAIENHLQAVAGSVDAERIFTRSATVLPDPVLNASASISGAVMDIGSSAAALANRALLLVPATIESSEAALSTRSRVTESYYALLARLWHKDFDASIVIPPQIEP</sequence>
<proteinExistence type="predicted"/>
<accession>A0ABV5XSM6</accession>
<comment type="caution">
    <text evidence="1">The sequence shown here is derived from an EMBL/GenBank/DDBJ whole genome shotgun (WGS) entry which is preliminary data.</text>
</comment>
<dbReference type="EMBL" id="JBHMAS010000134">
    <property type="protein sequence ID" value="MFB9785475.1"/>
    <property type="molecule type" value="Genomic_DNA"/>
</dbReference>
<dbReference type="RefSeq" id="WP_011133446.1">
    <property type="nucleotide sequence ID" value="NZ_JBHMAS010000134.1"/>
</dbReference>
<evidence type="ECO:0000313" key="1">
    <source>
        <dbReference type="EMBL" id="MFB9785475.1"/>
    </source>
</evidence>
<name>A0ABV5XSM6_9NOCA</name>
<evidence type="ECO:0000313" key="2">
    <source>
        <dbReference type="Proteomes" id="UP001589587"/>
    </source>
</evidence>
<dbReference type="Proteomes" id="UP001589587">
    <property type="component" value="Unassembled WGS sequence"/>
</dbReference>
<keyword evidence="2" id="KW-1185">Reference proteome</keyword>
<gene>
    <name evidence="1" type="ORF">ACFFQ6_37895</name>
</gene>
<organism evidence="1 2">
    <name type="scientific">Rhodococcus baikonurensis</name>
    <dbReference type="NCBI Taxonomy" id="172041"/>
    <lineage>
        <taxon>Bacteria</taxon>
        <taxon>Bacillati</taxon>
        <taxon>Actinomycetota</taxon>
        <taxon>Actinomycetes</taxon>
        <taxon>Mycobacteriales</taxon>
        <taxon>Nocardiaceae</taxon>
        <taxon>Rhodococcus</taxon>
        <taxon>Rhodococcus erythropolis group</taxon>
    </lineage>
</organism>
<protein>
    <submittedName>
        <fullName evidence="1">Uncharacterized protein</fullName>
    </submittedName>
</protein>
<reference evidence="1 2" key="1">
    <citation type="submission" date="2024-09" db="EMBL/GenBank/DDBJ databases">
        <authorList>
            <person name="Sun Q."/>
            <person name="Mori K."/>
        </authorList>
    </citation>
    <scope>NUCLEOTIDE SEQUENCE [LARGE SCALE GENOMIC DNA]</scope>
    <source>
        <strain evidence="1 2">JCM 11411</strain>
    </source>
</reference>